<protein>
    <submittedName>
        <fullName evidence="4">Two component transcriptional regulator, LytTR family</fullName>
    </submittedName>
</protein>
<dbReference type="InterPro" id="IPR011006">
    <property type="entry name" value="CheY-like_superfamily"/>
</dbReference>
<sequence>MKLKCVAIDDEPLALDLICKFIEQTSFLQLEGRFSNGIEALGFINQNEVQLIFMDIQMPDLSGMELARVLDGKKNSDKTRIIFATAYHQFAIEGYKVEALDYLLKPYSYEEFLNAATKAFSYFEKLNSATPISSNLAESNAVPEYIFLKVEYQLVKVILKDIAYVEAYKDYVKVHLISKPNPLLSLTSLKSMEELLPSSHFMRVHRSYIVSLDHIDSVSKNVIQIGKHHIAVGDNYKEAFLEFLSKWMN</sequence>
<evidence type="ECO:0000259" key="2">
    <source>
        <dbReference type="PROSITE" id="PS50110"/>
    </source>
</evidence>
<dbReference type="PROSITE" id="PS50930">
    <property type="entry name" value="HTH_LYTTR"/>
    <property type="match status" value="1"/>
</dbReference>
<keyword evidence="5" id="KW-1185">Reference proteome</keyword>
<evidence type="ECO:0000313" key="5">
    <source>
        <dbReference type="Proteomes" id="UP000185221"/>
    </source>
</evidence>
<name>A0A1N6HBK7_9BACT</name>
<dbReference type="STRING" id="226505.SAMN05444394_3719"/>
<feature type="modified residue" description="4-aspartylphosphate" evidence="1">
    <location>
        <position position="55"/>
    </location>
</feature>
<evidence type="ECO:0000313" key="4">
    <source>
        <dbReference type="EMBL" id="SIO17221.1"/>
    </source>
</evidence>
<dbReference type="EMBL" id="FSRC01000003">
    <property type="protein sequence ID" value="SIO17221.1"/>
    <property type="molecule type" value="Genomic_DNA"/>
</dbReference>
<dbReference type="RefSeq" id="WP_074226486.1">
    <property type="nucleotide sequence ID" value="NZ_FSRC01000003.1"/>
</dbReference>
<dbReference type="Gene3D" id="3.40.50.2300">
    <property type="match status" value="1"/>
</dbReference>
<dbReference type="AlphaFoldDB" id="A0A1N6HBK7"/>
<keyword evidence="1" id="KW-0597">Phosphoprotein</keyword>
<dbReference type="SMART" id="SM00850">
    <property type="entry name" value="LytTR"/>
    <property type="match status" value="1"/>
</dbReference>
<organism evidence="4 5">
    <name type="scientific">Algoriphagus halophilus</name>
    <dbReference type="NCBI Taxonomy" id="226505"/>
    <lineage>
        <taxon>Bacteria</taxon>
        <taxon>Pseudomonadati</taxon>
        <taxon>Bacteroidota</taxon>
        <taxon>Cytophagia</taxon>
        <taxon>Cytophagales</taxon>
        <taxon>Cyclobacteriaceae</taxon>
        <taxon>Algoriphagus</taxon>
    </lineage>
</organism>
<dbReference type="Gene3D" id="2.40.50.1020">
    <property type="entry name" value="LytTr DNA-binding domain"/>
    <property type="match status" value="1"/>
</dbReference>
<gene>
    <name evidence="4" type="ORF">SAMN05444394_3719</name>
</gene>
<dbReference type="InterPro" id="IPR046947">
    <property type="entry name" value="LytR-like"/>
</dbReference>
<dbReference type="PANTHER" id="PTHR37299">
    <property type="entry name" value="TRANSCRIPTIONAL REGULATOR-RELATED"/>
    <property type="match status" value="1"/>
</dbReference>
<dbReference type="Pfam" id="PF04397">
    <property type="entry name" value="LytTR"/>
    <property type="match status" value="1"/>
</dbReference>
<dbReference type="PANTHER" id="PTHR37299:SF1">
    <property type="entry name" value="STAGE 0 SPORULATION PROTEIN A HOMOLOG"/>
    <property type="match status" value="1"/>
</dbReference>
<dbReference type="InterPro" id="IPR007492">
    <property type="entry name" value="LytTR_DNA-bd_dom"/>
</dbReference>
<dbReference type="Proteomes" id="UP000185221">
    <property type="component" value="Unassembled WGS sequence"/>
</dbReference>
<dbReference type="OrthoDB" id="1646880at2"/>
<feature type="domain" description="HTH LytTR-type" evidence="3">
    <location>
        <begin position="146"/>
        <end position="218"/>
    </location>
</feature>
<dbReference type="GO" id="GO:0003677">
    <property type="term" value="F:DNA binding"/>
    <property type="evidence" value="ECO:0007669"/>
    <property type="project" value="InterPro"/>
</dbReference>
<dbReference type="PROSITE" id="PS50110">
    <property type="entry name" value="RESPONSE_REGULATORY"/>
    <property type="match status" value="1"/>
</dbReference>
<dbReference type="InterPro" id="IPR001789">
    <property type="entry name" value="Sig_transdc_resp-reg_receiver"/>
</dbReference>
<dbReference type="SMART" id="SM00448">
    <property type="entry name" value="REC"/>
    <property type="match status" value="1"/>
</dbReference>
<feature type="domain" description="Response regulatory" evidence="2">
    <location>
        <begin position="4"/>
        <end position="120"/>
    </location>
</feature>
<dbReference type="SUPFAM" id="SSF52172">
    <property type="entry name" value="CheY-like"/>
    <property type="match status" value="1"/>
</dbReference>
<proteinExistence type="predicted"/>
<dbReference type="GO" id="GO:0000156">
    <property type="term" value="F:phosphorelay response regulator activity"/>
    <property type="evidence" value="ECO:0007669"/>
    <property type="project" value="InterPro"/>
</dbReference>
<dbReference type="Pfam" id="PF00072">
    <property type="entry name" value="Response_reg"/>
    <property type="match status" value="1"/>
</dbReference>
<reference evidence="5" key="1">
    <citation type="submission" date="2016-11" db="EMBL/GenBank/DDBJ databases">
        <authorList>
            <person name="Varghese N."/>
            <person name="Submissions S."/>
        </authorList>
    </citation>
    <scope>NUCLEOTIDE SEQUENCE [LARGE SCALE GENOMIC DNA]</scope>
    <source>
        <strain evidence="5">DSM 15292</strain>
    </source>
</reference>
<evidence type="ECO:0000256" key="1">
    <source>
        <dbReference type="PROSITE-ProRule" id="PRU00169"/>
    </source>
</evidence>
<evidence type="ECO:0000259" key="3">
    <source>
        <dbReference type="PROSITE" id="PS50930"/>
    </source>
</evidence>
<accession>A0A1N6HBK7</accession>